<comment type="caution">
    <text evidence="1">The sequence shown here is derived from an EMBL/GenBank/DDBJ whole genome shotgun (WGS) entry which is preliminary data.</text>
</comment>
<dbReference type="InterPro" id="IPR029063">
    <property type="entry name" value="SAM-dependent_MTases_sf"/>
</dbReference>
<dbReference type="GO" id="GO:0008168">
    <property type="term" value="F:methyltransferase activity"/>
    <property type="evidence" value="ECO:0007669"/>
    <property type="project" value="TreeGrafter"/>
</dbReference>
<dbReference type="PANTHER" id="PTHR43591:SF24">
    <property type="entry name" value="2-METHOXY-6-POLYPRENYL-1,4-BENZOQUINOL METHYLASE, MITOCHONDRIAL"/>
    <property type="match status" value="1"/>
</dbReference>
<gene>
    <name evidence="1" type="ORF">Egran_00860</name>
</gene>
<sequence>MRILRPVIIPSVCSCRLCQATSSLIPRTPIFAAMGNDITIDEGLKFDVVSETDSRLGTGRKTSGDLDDTTSIASLSTTYSTPAPPSILSYRYENGRRYHGFRGSSYFLPNDEHEQDRLEVVHEMFKLIVNGDLHRAPLPPNLCRALDFGTGTGNWAIEFADEHPDCEVLGTDLSSIQPPCVPPNCLFVIEDVSSPWIFDQKFDYIHGRSVKGIVTDWDFLYCQIRNNLENGGWVEIQEIDSAFKADDDTLDRAPKTSLWNEKYNEAGRISKHRVDIVRDQQACLERAGFNDIHEEIYKVPIGPWAKGPMLKELGRLTLMHSLEGLESFTLGLFSRVLGWTRQEIDDLMYDVKKELLNPNNHFYISAHFIYGQKPPV</sequence>
<name>A0A232M5K9_9EURO</name>
<dbReference type="SUPFAM" id="SSF53335">
    <property type="entry name" value="S-adenosyl-L-methionine-dependent methyltransferases"/>
    <property type="match status" value="1"/>
</dbReference>
<dbReference type="Pfam" id="PF13489">
    <property type="entry name" value="Methyltransf_23"/>
    <property type="match status" value="1"/>
</dbReference>
<proteinExistence type="predicted"/>
<evidence type="ECO:0000313" key="1">
    <source>
        <dbReference type="EMBL" id="OXV11377.1"/>
    </source>
</evidence>
<evidence type="ECO:0000313" key="2">
    <source>
        <dbReference type="Proteomes" id="UP000243515"/>
    </source>
</evidence>
<reference evidence="1 2" key="1">
    <citation type="journal article" date="2015" name="Environ. Microbiol.">
        <title>Metagenome sequence of Elaphomyces granulatus from sporocarp tissue reveals Ascomycota ectomycorrhizal fingerprints of genome expansion and a Proteobacteria-rich microbiome.</title>
        <authorList>
            <person name="Quandt C.A."/>
            <person name="Kohler A."/>
            <person name="Hesse C.N."/>
            <person name="Sharpton T.J."/>
            <person name="Martin F."/>
            <person name="Spatafora J.W."/>
        </authorList>
    </citation>
    <scope>NUCLEOTIDE SEQUENCE [LARGE SCALE GENOMIC DNA]</scope>
    <source>
        <strain evidence="1 2">OSC145934</strain>
    </source>
</reference>
<dbReference type="CDD" id="cd02440">
    <property type="entry name" value="AdoMet_MTases"/>
    <property type="match status" value="1"/>
</dbReference>
<dbReference type="OrthoDB" id="2013972at2759"/>
<dbReference type="PANTHER" id="PTHR43591">
    <property type="entry name" value="METHYLTRANSFERASE"/>
    <property type="match status" value="1"/>
</dbReference>
<dbReference type="Gene3D" id="3.40.50.150">
    <property type="entry name" value="Vaccinia Virus protein VP39"/>
    <property type="match status" value="1"/>
</dbReference>
<organism evidence="1 2">
    <name type="scientific">Elaphomyces granulatus</name>
    <dbReference type="NCBI Taxonomy" id="519963"/>
    <lineage>
        <taxon>Eukaryota</taxon>
        <taxon>Fungi</taxon>
        <taxon>Dikarya</taxon>
        <taxon>Ascomycota</taxon>
        <taxon>Pezizomycotina</taxon>
        <taxon>Eurotiomycetes</taxon>
        <taxon>Eurotiomycetidae</taxon>
        <taxon>Eurotiales</taxon>
        <taxon>Elaphomycetaceae</taxon>
        <taxon>Elaphomyces</taxon>
    </lineage>
</organism>
<dbReference type="AlphaFoldDB" id="A0A232M5K9"/>
<accession>A0A232M5K9</accession>
<dbReference type="EMBL" id="NPHW01002485">
    <property type="protein sequence ID" value="OXV11377.1"/>
    <property type="molecule type" value="Genomic_DNA"/>
</dbReference>
<keyword evidence="2" id="KW-1185">Reference proteome</keyword>
<dbReference type="Proteomes" id="UP000243515">
    <property type="component" value="Unassembled WGS sequence"/>
</dbReference>
<protein>
    <recommendedName>
        <fullName evidence="3">Methyltransferase domain-containing protein</fullName>
    </recommendedName>
</protein>
<evidence type="ECO:0008006" key="3">
    <source>
        <dbReference type="Google" id="ProtNLM"/>
    </source>
</evidence>